<reference evidence="2 3" key="1">
    <citation type="submission" date="2023-08" db="EMBL/GenBank/DDBJ databases">
        <title>Black Yeasts Isolated from many extreme environments.</title>
        <authorList>
            <person name="Coleine C."/>
            <person name="Stajich J.E."/>
            <person name="Selbmann L."/>
        </authorList>
    </citation>
    <scope>NUCLEOTIDE SEQUENCE [LARGE SCALE GENOMIC DNA]</scope>
    <source>
        <strain evidence="2 3">CCFEE 5885</strain>
    </source>
</reference>
<accession>A0ABR0KA90</accession>
<sequence>MSYSSTEKRRVFLACRPIFTTGENAQVRKQKRVRKIVDKHRKPLRALLADFGEDKVVEILRGLLEKRIFESEVQARAQFPDLYCSSPAQNVRRVESENDAAREIAELLDEIESVEGRGEEVASEVDSFVHAEDAAPVEAEARCGTSTEASGSSPGIPTLYPLYFSYSAQHTILNAAQRALEECCFEFAREWLPEVLDSRGWDCAAAVELTNWLPVIRKHANQIPAAAITLPDGSTLTQTLSATHRLRHAAVHRLPTPARELNKSIQCALALASALQDSKRAAQFDALHAETESKIRAMELHKNALEDTLRLDLESIAARRKELDRQEAACIDKMLADDRENKALIARLLAEFVPRAFGDCGVGVGAEQECSESCTASDEEGTQGF</sequence>
<organism evidence="2 3">
    <name type="scientific">Lithohypha guttulata</name>
    <dbReference type="NCBI Taxonomy" id="1690604"/>
    <lineage>
        <taxon>Eukaryota</taxon>
        <taxon>Fungi</taxon>
        <taxon>Dikarya</taxon>
        <taxon>Ascomycota</taxon>
        <taxon>Pezizomycotina</taxon>
        <taxon>Eurotiomycetes</taxon>
        <taxon>Chaetothyriomycetidae</taxon>
        <taxon>Chaetothyriales</taxon>
        <taxon>Trichomeriaceae</taxon>
        <taxon>Lithohypha</taxon>
    </lineage>
</organism>
<comment type="caution">
    <text evidence="2">The sequence shown here is derived from an EMBL/GenBank/DDBJ whole genome shotgun (WGS) entry which is preliminary data.</text>
</comment>
<keyword evidence="3" id="KW-1185">Reference proteome</keyword>
<name>A0ABR0KA90_9EURO</name>
<gene>
    <name evidence="2" type="ORF">LTR24_004973</name>
</gene>
<feature type="coiled-coil region" evidence="1">
    <location>
        <begin position="97"/>
        <end position="124"/>
    </location>
</feature>
<keyword evidence="1" id="KW-0175">Coiled coil</keyword>
<evidence type="ECO:0008006" key="4">
    <source>
        <dbReference type="Google" id="ProtNLM"/>
    </source>
</evidence>
<dbReference type="EMBL" id="JAVRRG010000054">
    <property type="protein sequence ID" value="KAK5092637.1"/>
    <property type="molecule type" value="Genomic_DNA"/>
</dbReference>
<protein>
    <recommendedName>
        <fullName evidence="4">Ubiquinol-cytochrome-c reductase cytochrome c1</fullName>
    </recommendedName>
</protein>
<dbReference type="Proteomes" id="UP001345013">
    <property type="component" value="Unassembled WGS sequence"/>
</dbReference>
<evidence type="ECO:0000256" key="1">
    <source>
        <dbReference type="SAM" id="Coils"/>
    </source>
</evidence>
<proteinExistence type="predicted"/>
<evidence type="ECO:0000313" key="2">
    <source>
        <dbReference type="EMBL" id="KAK5092637.1"/>
    </source>
</evidence>
<evidence type="ECO:0000313" key="3">
    <source>
        <dbReference type="Proteomes" id="UP001345013"/>
    </source>
</evidence>